<keyword evidence="4" id="KW-1185">Reference proteome</keyword>
<feature type="compositionally biased region" description="Basic and acidic residues" evidence="1">
    <location>
        <begin position="375"/>
        <end position="385"/>
    </location>
</feature>
<comment type="caution">
    <text evidence="3">The sequence shown here is derived from an EMBL/GenBank/DDBJ whole genome shotgun (WGS) entry which is preliminary data.</text>
</comment>
<feature type="compositionally biased region" description="Low complexity" evidence="1">
    <location>
        <begin position="29"/>
        <end position="38"/>
    </location>
</feature>
<evidence type="ECO:0000256" key="1">
    <source>
        <dbReference type="SAM" id="MobiDB-lite"/>
    </source>
</evidence>
<organism evidence="3 4">
    <name type="scientific">Cryomyces minteri</name>
    <dbReference type="NCBI Taxonomy" id="331657"/>
    <lineage>
        <taxon>Eukaryota</taxon>
        <taxon>Fungi</taxon>
        <taxon>Dikarya</taxon>
        <taxon>Ascomycota</taxon>
        <taxon>Pezizomycotina</taxon>
        <taxon>Dothideomycetes</taxon>
        <taxon>Dothideomycetes incertae sedis</taxon>
        <taxon>Cryomyces</taxon>
    </lineage>
</organism>
<feature type="compositionally biased region" description="Low complexity" evidence="1">
    <location>
        <begin position="355"/>
        <end position="367"/>
    </location>
</feature>
<evidence type="ECO:0000259" key="2">
    <source>
        <dbReference type="Pfam" id="PF13391"/>
    </source>
</evidence>
<feature type="domain" description="HNH nuclease" evidence="2">
    <location>
        <begin position="81"/>
        <end position="132"/>
    </location>
</feature>
<accession>A0A4U0V8H5</accession>
<name>A0A4U0V8H5_9PEZI</name>
<dbReference type="InterPro" id="IPR003615">
    <property type="entry name" value="HNH_nuc"/>
</dbReference>
<feature type="compositionally biased region" description="Low complexity" evidence="1">
    <location>
        <begin position="1"/>
        <end position="13"/>
    </location>
</feature>
<dbReference type="Proteomes" id="UP000308768">
    <property type="component" value="Unassembled WGS sequence"/>
</dbReference>
<feature type="compositionally biased region" description="Pro residues" evidence="1">
    <location>
        <begin position="314"/>
        <end position="328"/>
    </location>
</feature>
<reference evidence="3 4" key="1">
    <citation type="submission" date="2017-03" db="EMBL/GenBank/DDBJ databases">
        <title>Genomes of endolithic fungi from Antarctica.</title>
        <authorList>
            <person name="Coleine C."/>
            <person name="Masonjones S."/>
            <person name="Stajich J.E."/>
        </authorList>
    </citation>
    <scope>NUCLEOTIDE SEQUENCE [LARGE SCALE GENOMIC DNA]</scope>
    <source>
        <strain evidence="3 4">CCFEE 5187</strain>
    </source>
</reference>
<feature type="region of interest" description="Disordered" evidence="1">
    <location>
        <begin position="1"/>
        <end position="55"/>
    </location>
</feature>
<feature type="region of interest" description="Disordered" evidence="1">
    <location>
        <begin position="280"/>
        <end position="473"/>
    </location>
</feature>
<dbReference type="OrthoDB" id="3776601at2759"/>
<feature type="compositionally biased region" description="Gly residues" evidence="1">
    <location>
        <begin position="287"/>
        <end position="298"/>
    </location>
</feature>
<evidence type="ECO:0000313" key="4">
    <source>
        <dbReference type="Proteomes" id="UP000308768"/>
    </source>
</evidence>
<dbReference type="AlphaFoldDB" id="A0A4U0V8H5"/>
<sequence>MVEPPAGQTTQTPVVPPPHVFEPPPISAPPRSSTSSGRSSRKRPRSSINDDASVGTPASVAFSETVKRNVTQLLGNFCWHCGATPVQVCHVIPKKNGSFLELKRNSLITFEHLGSEQNAIALCGTCHANFDNTNQPGFVFLPTNLRYFIEFEKTDFSYREERARRCGGIIDKRAVPTAAAYLQQQIKDGAVELDAIGGLYQSYTLRNYFPTFITQENYAFIPGPGPFKPGEWHGDPMAAIWRGFRILGDLLNKIPEEEENLLWELRRLYQREVKLQGDSAGTSVGAAGDGNNGAGQGQGDDTSGHNVEGSDRPAQPPAPSGDMPPPSGRPLRPRPARRTSGNDATADEGTGGGSSTDSAIDVSSGTSKSKRKRKSESLTDPDTHHSGPPSKRRITRSDHYPQPQSSGRSRPPDLPQPSSHDIPDKPAQHTPTHPHLIPRPRRQPQWMWGPESSSSQKVREYSASLGIYGGYDD</sequence>
<dbReference type="EMBL" id="NAJN01003018">
    <property type="protein sequence ID" value="TKA45114.1"/>
    <property type="molecule type" value="Genomic_DNA"/>
</dbReference>
<evidence type="ECO:0000313" key="3">
    <source>
        <dbReference type="EMBL" id="TKA45114.1"/>
    </source>
</evidence>
<gene>
    <name evidence="3" type="ORF">B0A49_13658</name>
</gene>
<dbReference type="Pfam" id="PF13391">
    <property type="entry name" value="HNH_2"/>
    <property type="match status" value="1"/>
</dbReference>
<protein>
    <recommendedName>
        <fullName evidence="2">HNH nuclease domain-containing protein</fullName>
    </recommendedName>
</protein>
<feature type="compositionally biased region" description="Pro residues" evidence="1">
    <location>
        <begin position="14"/>
        <end position="28"/>
    </location>
</feature>
<proteinExistence type="predicted"/>